<accession>A0A9P5YZA0</accession>
<evidence type="ECO:0000313" key="1">
    <source>
        <dbReference type="EMBL" id="KAF9477254.1"/>
    </source>
</evidence>
<proteinExistence type="predicted"/>
<sequence length="71" mass="8319">MSVGVTLIWGARNQDVQHWAHARKARGKEILLDFSVIRKRLRIKGDQDVFHNIQQRAESQENAESKFNKFD</sequence>
<dbReference type="Proteomes" id="UP000807469">
    <property type="component" value="Unassembled WGS sequence"/>
</dbReference>
<protein>
    <submittedName>
        <fullName evidence="1">Uncharacterized protein</fullName>
    </submittedName>
</protein>
<evidence type="ECO:0000313" key="2">
    <source>
        <dbReference type="Proteomes" id="UP000807469"/>
    </source>
</evidence>
<name>A0A9P5YZA0_9AGAR</name>
<comment type="caution">
    <text evidence="1">The sequence shown here is derived from an EMBL/GenBank/DDBJ whole genome shotgun (WGS) entry which is preliminary data.</text>
</comment>
<reference evidence="1" key="1">
    <citation type="submission" date="2020-11" db="EMBL/GenBank/DDBJ databases">
        <authorList>
            <consortium name="DOE Joint Genome Institute"/>
            <person name="Ahrendt S."/>
            <person name="Riley R."/>
            <person name="Andreopoulos W."/>
            <person name="Labutti K."/>
            <person name="Pangilinan J."/>
            <person name="Ruiz-Duenas F.J."/>
            <person name="Barrasa J.M."/>
            <person name="Sanchez-Garcia M."/>
            <person name="Camarero S."/>
            <person name="Miyauchi S."/>
            <person name="Serrano A."/>
            <person name="Linde D."/>
            <person name="Babiker R."/>
            <person name="Drula E."/>
            <person name="Ayuso-Fernandez I."/>
            <person name="Pacheco R."/>
            <person name="Padilla G."/>
            <person name="Ferreira P."/>
            <person name="Barriuso J."/>
            <person name="Kellner H."/>
            <person name="Castanera R."/>
            <person name="Alfaro M."/>
            <person name="Ramirez L."/>
            <person name="Pisabarro A.G."/>
            <person name="Kuo A."/>
            <person name="Tritt A."/>
            <person name="Lipzen A."/>
            <person name="He G."/>
            <person name="Yan M."/>
            <person name="Ng V."/>
            <person name="Cullen D."/>
            <person name="Martin F."/>
            <person name="Rosso M.-N."/>
            <person name="Henrissat B."/>
            <person name="Hibbett D."/>
            <person name="Martinez A.T."/>
            <person name="Grigoriev I.V."/>
        </authorList>
    </citation>
    <scope>NUCLEOTIDE SEQUENCE</scope>
    <source>
        <strain evidence="1">CIRM-BRFM 674</strain>
    </source>
</reference>
<dbReference type="EMBL" id="MU155267">
    <property type="protein sequence ID" value="KAF9477254.1"/>
    <property type="molecule type" value="Genomic_DNA"/>
</dbReference>
<gene>
    <name evidence="1" type="ORF">BDN70DRAFT_934382</name>
</gene>
<keyword evidence="2" id="KW-1185">Reference proteome</keyword>
<organism evidence="1 2">
    <name type="scientific">Pholiota conissans</name>
    <dbReference type="NCBI Taxonomy" id="109636"/>
    <lineage>
        <taxon>Eukaryota</taxon>
        <taxon>Fungi</taxon>
        <taxon>Dikarya</taxon>
        <taxon>Basidiomycota</taxon>
        <taxon>Agaricomycotina</taxon>
        <taxon>Agaricomycetes</taxon>
        <taxon>Agaricomycetidae</taxon>
        <taxon>Agaricales</taxon>
        <taxon>Agaricineae</taxon>
        <taxon>Strophariaceae</taxon>
        <taxon>Pholiota</taxon>
    </lineage>
</organism>
<dbReference type="AlphaFoldDB" id="A0A9P5YZA0"/>